<feature type="compositionally biased region" description="Polar residues" evidence="1">
    <location>
        <begin position="120"/>
        <end position="132"/>
    </location>
</feature>
<evidence type="ECO:0000313" key="4">
    <source>
        <dbReference type="Proteomes" id="UP001164746"/>
    </source>
</evidence>
<keyword evidence="4" id="KW-1185">Reference proteome</keyword>
<dbReference type="PANTHER" id="PTHR12356">
    <property type="entry name" value="NUCLEAR MOVEMENT PROTEIN NUDC"/>
    <property type="match status" value="1"/>
</dbReference>
<dbReference type="EMBL" id="CP111013">
    <property type="protein sequence ID" value="WAQ96656.1"/>
    <property type="molecule type" value="Genomic_DNA"/>
</dbReference>
<feature type="compositionally biased region" description="Polar residues" evidence="1">
    <location>
        <begin position="58"/>
        <end position="78"/>
    </location>
</feature>
<dbReference type="Proteomes" id="UP001164746">
    <property type="component" value="Chromosome 2"/>
</dbReference>
<feature type="compositionally biased region" description="Polar residues" evidence="1">
    <location>
        <begin position="90"/>
        <end position="108"/>
    </location>
</feature>
<gene>
    <name evidence="3" type="ORF">MAR_029346</name>
</gene>
<dbReference type="InterPro" id="IPR007052">
    <property type="entry name" value="CS_dom"/>
</dbReference>
<feature type="region of interest" description="Disordered" evidence="1">
    <location>
        <begin position="293"/>
        <end position="317"/>
    </location>
</feature>
<evidence type="ECO:0000256" key="1">
    <source>
        <dbReference type="SAM" id="MobiDB-lite"/>
    </source>
</evidence>
<dbReference type="InterPro" id="IPR037898">
    <property type="entry name" value="NudC_fam"/>
</dbReference>
<dbReference type="InterPro" id="IPR008978">
    <property type="entry name" value="HSP20-like_chaperone"/>
</dbReference>
<dbReference type="PANTHER" id="PTHR12356:SF19">
    <property type="entry name" value="NUDC DOMAIN-CONTAINING PROTEIN 3"/>
    <property type="match status" value="1"/>
</dbReference>
<dbReference type="SUPFAM" id="SSF49764">
    <property type="entry name" value="HSP20-like chaperones"/>
    <property type="match status" value="1"/>
</dbReference>
<accession>A0ABY7DI51</accession>
<feature type="region of interest" description="Disordered" evidence="1">
    <location>
        <begin position="38"/>
        <end position="137"/>
    </location>
</feature>
<protein>
    <submittedName>
        <fullName evidence="3">NUDC3-like protein</fullName>
    </submittedName>
</protein>
<dbReference type="Gene3D" id="2.60.40.790">
    <property type="match status" value="1"/>
</dbReference>
<sequence length="317" mass="35388">MKSRDDKLGFPPGVSLKMLTAVKDIARKKKICMKASPANVDDETMESHVAVKPDASLEGSSDTAFVAETNTNKQTQAAVNPEFIPHKPSDTQSTTAKAQASGDQSATKTDSKDTEDSHLTKQQAEFQSNPDSYNGAVRDNYSWAQSITDLDVKVKVPSYIKKGRDVKVDIAKKHLKVSHKDDQGQWKVLVDGSLTWEVHKDECIWTLNPGANVQVTLEKREERWWEALLDGEEKISVRKIDASRPMTDLDDEAQAKIEEMMYNDRRKKMGLPTSQEQKVQDIMKNAWDAEGSPFKGQAYDPSKFSVDPSGLINMKPS</sequence>
<organism evidence="3 4">
    <name type="scientific">Mya arenaria</name>
    <name type="common">Soft-shell clam</name>
    <dbReference type="NCBI Taxonomy" id="6604"/>
    <lineage>
        <taxon>Eukaryota</taxon>
        <taxon>Metazoa</taxon>
        <taxon>Spiralia</taxon>
        <taxon>Lophotrochozoa</taxon>
        <taxon>Mollusca</taxon>
        <taxon>Bivalvia</taxon>
        <taxon>Autobranchia</taxon>
        <taxon>Heteroconchia</taxon>
        <taxon>Euheterodonta</taxon>
        <taxon>Imparidentia</taxon>
        <taxon>Neoheterodontei</taxon>
        <taxon>Myida</taxon>
        <taxon>Myoidea</taxon>
        <taxon>Myidae</taxon>
        <taxon>Mya</taxon>
    </lineage>
</organism>
<evidence type="ECO:0000259" key="2">
    <source>
        <dbReference type="PROSITE" id="PS51203"/>
    </source>
</evidence>
<evidence type="ECO:0000313" key="3">
    <source>
        <dbReference type="EMBL" id="WAQ96656.1"/>
    </source>
</evidence>
<dbReference type="Pfam" id="PF04969">
    <property type="entry name" value="CS"/>
    <property type="match status" value="1"/>
</dbReference>
<feature type="domain" description="CS" evidence="2">
    <location>
        <begin position="136"/>
        <end position="229"/>
    </location>
</feature>
<reference evidence="3" key="1">
    <citation type="submission" date="2022-11" db="EMBL/GenBank/DDBJ databases">
        <title>Centuries of genome instability and evolution in soft-shell clam transmissible cancer (bioRxiv).</title>
        <authorList>
            <person name="Hart S.F.M."/>
            <person name="Yonemitsu M.A."/>
            <person name="Giersch R.M."/>
            <person name="Beal B.F."/>
            <person name="Arriagada G."/>
            <person name="Davis B.W."/>
            <person name="Ostrander E.A."/>
            <person name="Goff S.P."/>
            <person name="Metzger M.J."/>
        </authorList>
    </citation>
    <scope>NUCLEOTIDE SEQUENCE</scope>
    <source>
        <strain evidence="3">MELC-2E11</strain>
        <tissue evidence="3">Siphon/mantle</tissue>
    </source>
</reference>
<proteinExistence type="predicted"/>
<dbReference type="PROSITE" id="PS51203">
    <property type="entry name" value="CS"/>
    <property type="match status" value="1"/>
</dbReference>
<feature type="compositionally biased region" description="Basic and acidic residues" evidence="1">
    <location>
        <begin position="109"/>
        <end position="119"/>
    </location>
</feature>
<name>A0ABY7DI51_MYAAR</name>